<dbReference type="Proteomes" id="UP000009168">
    <property type="component" value="Unassembled WGS sequence"/>
</dbReference>
<name>W7X1E1_TETTS</name>
<dbReference type="KEGG" id="tet:TTHERM_000971841"/>
<dbReference type="InParanoid" id="W7X1E1"/>
<organism evidence="1 2">
    <name type="scientific">Tetrahymena thermophila (strain SB210)</name>
    <dbReference type="NCBI Taxonomy" id="312017"/>
    <lineage>
        <taxon>Eukaryota</taxon>
        <taxon>Sar</taxon>
        <taxon>Alveolata</taxon>
        <taxon>Ciliophora</taxon>
        <taxon>Intramacronucleata</taxon>
        <taxon>Oligohymenophorea</taxon>
        <taxon>Hymenostomatida</taxon>
        <taxon>Tetrahymenina</taxon>
        <taxon>Tetrahymenidae</taxon>
        <taxon>Tetrahymena</taxon>
    </lineage>
</organism>
<dbReference type="GeneID" id="24441265"/>
<proteinExistence type="predicted"/>
<evidence type="ECO:0000313" key="1">
    <source>
        <dbReference type="EMBL" id="EWS71412.1"/>
    </source>
</evidence>
<evidence type="ECO:0000313" key="2">
    <source>
        <dbReference type="Proteomes" id="UP000009168"/>
    </source>
</evidence>
<dbReference type="AlphaFoldDB" id="W7X1E1"/>
<gene>
    <name evidence="1" type="ORF">TTHERM_000971841</name>
</gene>
<dbReference type="RefSeq" id="XP_012656053.1">
    <property type="nucleotide sequence ID" value="XM_012800599.1"/>
</dbReference>
<sequence length="195" mass="23050">MNQMIITIITGLVQNKILLQSNIVQIHQFATVLQKIIKTKKQFLKLKLKIQANRQFKVIMVFKTTNTINYLRQIKQIKIFKIQGQLIQTQICLAFKTQKINMKLTKQNNLLKIKSQEENLFLFSIKYIIRTRIVKNLMILRTIQIANQLLNQFKILNPIQQINLRVMSKISINKQISIKTVIIFVNKTLRQFSKK</sequence>
<dbReference type="EMBL" id="GG662319">
    <property type="protein sequence ID" value="EWS71412.1"/>
    <property type="molecule type" value="Genomic_DNA"/>
</dbReference>
<accession>W7X1E1</accession>
<protein>
    <submittedName>
        <fullName evidence="1">Uncharacterized protein</fullName>
    </submittedName>
</protein>
<keyword evidence="2" id="KW-1185">Reference proteome</keyword>
<reference evidence="2" key="1">
    <citation type="journal article" date="2006" name="PLoS Biol.">
        <title>Macronuclear genome sequence of the ciliate Tetrahymena thermophila, a model eukaryote.</title>
        <authorList>
            <person name="Eisen J.A."/>
            <person name="Coyne R.S."/>
            <person name="Wu M."/>
            <person name="Wu D."/>
            <person name="Thiagarajan M."/>
            <person name="Wortman J.R."/>
            <person name="Badger J.H."/>
            <person name="Ren Q."/>
            <person name="Amedeo P."/>
            <person name="Jones K.M."/>
            <person name="Tallon L.J."/>
            <person name="Delcher A.L."/>
            <person name="Salzberg S.L."/>
            <person name="Silva J.C."/>
            <person name="Haas B.J."/>
            <person name="Majoros W.H."/>
            <person name="Farzad M."/>
            <person name="Carlton J.M."/>
            <person name="Smith R.K. Jr."/>
            <person name="Garg J."/>
            <person name="Pearlman R.E."/>
            <person name="Karrer K.M."/>
            <person name="Sun L."/>
            <person name="Manning G."/>
            <person name="Elde N.C."/>
            <person name="Turkewitz A.P."/>
            <person name="Asai D.J."/>
            <person name="Wilkes D.E."/>
            <person name="Wang Y."/>
            <person name="Cai H."/>
            <person name="Collins K."/>
            <person name="Stewart B.A."/>
            <person name="Lee S.R."/>
            <person name="Wilamowska K."/>
            <person name="Weinberg Z."/>
            <person name="Ruzzo W.L."/>
            <person name="Wloga D."/>
            <person name="Gaertig J."/>
            <person name="Frankel J."/>
            <person name="Tsao C.-C."/>
            <person name="Gorovsky M.A."/>
            <person name="Keeling P.J."/>
            <person name="Waller R.F."/>
            <person name="Patron N.J."/>
            <person name="Cherry J.M."/>
            <person name="Stover N.A."/>
            <person name="Krieger C.J."/>
            <person name="del Toro C."/>
            <person name="Ryder H.F."/>
            <person name="Williamson S.C."/>
            <person name="Barbeau R.A."/>
            <person name="Hamilton E.P."/>
            <person name="Orias E."/>
        </authorList>
    </citation>
    <scope>NUCLEOTIDE SEQUENCE [LARGE SCALE GENOMIC DNA]</scope>
    <source>
        <strain evidence="2">SB210</strain>
    </source>
</reference>